<evidence type="ECO:0000256" key="6">
    <source>
        <dbReference type="SAM" id="MobiDB-lite"/>
    </source>
</evidence>
<dbReference type="GO" id="GO:0005634">
    <property type="term" value="C:nucleus"/>
    <property type="evidence" value="ECO:0007669"/>
    <property type="project" value="UniProtKB-SubCell"/>
</dbReference>
<dbReference type="OrthoDB" id="2740448at2759"/>
<comment type="subcellular location">
    <subcellularLocation>
        <location evidence="1">Nucleus</location>
    </subcellularLocation>
</comment>
<keyword evidence="3" id="KW-0805">Transcription regulation</keyword>
<feature type="region of interest" description="Disordered" evidence="6">
    <location>
        <begin position="536"/>
        <end position="561"/>
    </location>
</feature>
<dbReference type="Proteomes" id="UP000006671">
    <property type="component" value="Unassembled WGS sequence"/>
</dbReference>
<evidence type="ECO:0000256" key="2">
    <source>
        <dbReference type="ARBA" id="ARBA00022723"/>
    </source>
</evidence>
<name>D2W2M3_NAEGR</name>
<dbReference type="InterPro" id="IPR001138">
    <property type="entry name" value="Zn2Cys6_DnaBD"/>
</dbReference>
<feature type="region of interest" description="Disordered" evidence="6">
    <location>
        <begin position="498"/>
        <end position="520"/>
    </location>
</feature>
<dbReference type="InterPro" id="IPR036864">
    <property type="entry name" value="Zn2-C6_fun-type_DNA-bd_sf"/>
</dbReference>
<feature type="compositionally biased region" description="Low complexity" evidence="6">
    <location>
        <begin position="499"/>
        <end position="510"/>
    </location>
</feature>
<dbReference type="PROSITE" id="PS00463">
    <property type="entry name" value="ZN2_CY6_FUNGAL_1"/>
    <property type="match status" value="1"/>
</dbReference>
<feature type="region of interest" description="Disordered" evidence="6">
    <location>
        <begin position="1"/>
        <end position="25"/>
    </location>
</feature>
<keyword evidence="9" id="KW-1185">Reference proteome</keyword>
<evidence type="ECO:0000256" key="3">
    <source>
        <dbReference type="ARBA" id="ARBA00023015"/>
    </source>
</evidence>
<dbReference type="CDD" id="cd00067">
    <property type="entry name" value="GAL4"/>
    <property type="match status" value="1"/>
</dbReference>
<dbReference type="PANTHER" id="PTHR47338">
    <property type="entry name" value="ZN(II)2CYS6 TRANSCRIPTION FACTOR (EUROFUNG)-RELATED"/>
    <property type="match status" value="1"/>
</dbReference>
<feature type="compositionally biased region" description="Acidic residues" evidence="6">
    <location>
        <begin position="543"/>
        <end position="554"/>
    </location>
</feature>
<evidence type="ECO:0000256" key="5">
    <source>
        <dbReference type="ARBA" id="ARBA00023242"/>
    </source>
</evidence>
<dbReference type="KEGG" id="ngr:NAEGRDRAFT_75640"/>
<feature type="domain" description="Zn(2)-C6 fungal-type" evidence="7">
    <location>
        <begin position="34"/>
        <end position="64"/>
    </location>
</feature>
<dbReference type="InParanoid" id="D2W2M3"/>
<dbReference type="RefSeq" id="XP_002669385.1">
    <property type="nucleotide sequence ID" value="XM_002669339.1"/>
</dbReference>
<dbReference type="VEuPathDB" id="AmoebaDB:NAEGRDRAFT_75640"/>
<dbReference type="GeneID" id="8860760"/>
<evidence type="ECO:0000313" key="9">
    <source>
        <dbReference type="Proteomes" id="UP000006671"/>
    </source>
</evidence>
<dbReference type="EMBL" id="GG738927">
    <property type="protein sequence ID" value="EFC36641.1"/>
    <property type="molecule type" value="Genomic_DNA"/>
</dbReference>
<evidence type="ECO:0000256" key="1">
    <source>
        <dbReference type="ARBA" id="ARBA00004123"/>
    </source>
</evidence>
<dbReference type="Pfam" id="PF00172">
    <property type="entry name" value="Zn_clus"/>
    <property type="match status" value="1"/>
</dbReference>
<organism evidence="9">
    <name type="scientific">Naegleria gruberi</name>
    <name type="common">Amoeba</name>
    <dbReference type="NCBI Taxonomy" id="5762"/>
    <lineage>
        <taxon>Eukaryota</taxon>
        <taxon>Discoba</taxon>
        <taxon>Heterolobosea</taxon>
        <taxon>Tetramitia</taxon>
        <taxon>Eutetramitia</taxon>
        <taxon>Vahlkampfiidae</taxon>
        <taxon>Naegleria</taxon>
    </lineage>
</organism>
<dbReference type="PANTHER" id="PTHR47338:SF5">
    <property type="entry name" value="ZN(II)2CYS6 TRANSCRIPTION FACTOR (EUROFUNG)"/>
    <property type="match status" value="1"/>
</dbReference>
<sequence>MSSSTTSSSEQLLPPSTSSLTSTSATTTSLSTISCESCRHSHKKCDRQLPSCTKCSKKGIECNYSEPKKRGKASDAYKKNKKQKTDFPHQNQIAQSSHEDLIQQVSEFYFTFVCSGYPVLDKTKLEYFTNEYLTKFENGEHVELIANDFIHSEEELQLLYVLFLSMKAIYYQFHYELDIAEEIMKKCEKLLGQYLTQSFNFYIYASCQLVAVYYSGIGDLSRLKFYETLVNFYLNHLTGNTFDLYEKNLERRAAFVSGITNDMATDGVSSFIERVPKIFQVTVDQKLDNILLPGTLEYIRTAPATTQNYAFFRQVLEFVFKVIGQFRAEYCSRLTFCNTETALKFAQVNRHLIYCGFHMQYLTRMPSMANELEELALKVSCITESEYFRYCSAEMIGCVKTAAEIHLRICKQIENGSRRNNAPLITTTGKSLNIDYYAILEKDLNALTCMEKKFKRVSMVCGTLIQEIRITLQNHYNMQVNTLNLATAQALRLPTIIAQQQQHQQHQQQHTSPQSSHEGDDKWMSLIKYLEAIKERIGNQPSEEPEETDDDAFLDFDSLTN</sequence>
<feature type="region of interest" description="Disordered" evidence="6">
    <location>
        <begin position="66"/>
        <end position="90"/>
    </location>
</feature>
<evidence type="ECO:0000313" key="8">
    <source>
        <dbReference type="EMBL" id="EFC36641.1"/>
    </source>
</evidence>
<dbReference type="InterPro" id="IPR050815">
    <property type="entry name" value="TF_fung"/>
</dbReference>
<feature type="compositionally biased region" description="Basic and acidic residues" evidence="6">
    <location>
        <begin position="66"/>
        <end position="87"/>
    </location>
</feature>
<evidence type="ECO:0000256" key="4">
    <source>
        <dbReference type="ARBA" id="ARBA00023163"/>
    </source>
</evidence>
<gene>
    <name evidence="8" type="ORF">NAEGRDRAFT_75640</name>
</gene>
<dbReference type="SUPFAM" id="SSF57701">
    <property type="entry name" value="Zn2/Cys6 DNA-binding domain"/>
    <property type="match status" value="1"/>
</dbReference>
<dbReference type="AlphaFoldDB" id="D2W2M3"/>
<protein>
    <submittedName>
        <fullName evidence="8">Predicted protein</fullName>
    </submittedName>
</protein>
<dbReference type="PROSITE" id="PS50048">
    <property type="entry name" value="ZN2_CY6_FUNGAL_2"/>
    <property type="match status" value="1"/>
</dbReference>
<dbReference type="Gene3D" id="4.10.240.10">
    <property type="entry name" value="Zn(2)-C6 fungal-type DNA-binding domain"/>
    <property type="match status" value="1"/>
</dbReference>
<dbReference type="SMART" id="SM00066">
    <property type="entry name" value="GAL4"/>
    <property type="match status" value="1"/>
</dbReference>
<keyword evidence="2" id="KW-0479">Metal-binding</keyword>
<proteinExistence type="predicted"/>
<accession>D2W2M3</accession>
<keyword evidence="5" id="KW-0539">Nucleus</keyword>
<evidence type="ECO:0000259" key="7">
    <source>
        <dbReference type="PROSITE" id="PS50048"/>
    </source>
</evidence>
<dbReference type="GO" id="GO:0000981">
    <property type="term" value="F:DNA-binding transcription factor activity, RNA polymerase II-specific"/>
    <property type="evidence" value="ECO:0007669"/>
    <property type="project" value="InterPro"/>
</dbReference>
<keyword evidence="4" id="KW-0804">Transcription</keyword>
<reference evidence="8 9" key="1">
    <citation type="journal article" date="2010" name="Cell">
        <title>The genome of Naegleria gruberi illuminates early eukaryotic versatility.</title>
        <authorList>
            <person name="Fritz-Laylin L.K."/>
            <person name="Prochnik S.E."/>
            <person name="Ginger M.L."/>
            <person name="Dacks J.B."/>
            <person name="Carpenter M.L."/>
            <person name="Field M.C."/>
            <person name="Kuo A."/>
            <person name="Paredez A."/>
            <person name="Chapman J."/>
            <person name="Pham J."/>
            <person name="Shu S."/>
            <person name="Neupane R."/>
            <person name="Cipriano M."/>
            <person name="Mancuso J."/>
            <person name="Tu H."/>
            <person name="Salamov A."/>
            <person name="Lindquist E."/>
            <person name="Shapiro H."/>
            <person name="Lucas S."/>
            <person name="Grigoriev I.V."/>
            <person name="Cande W.Z."/>
            <person name="Fulton C."/>
            <person name="Rokhsar D.S."/>
            <person name="Dawson S.C."/>
        </authorList>
    </citation>
    <scope>NUCLEOTIDE SEQUENCE [LARGE SCALE GENOMIC DNA]</scope>
    <source>
        <strain evidence="8 9">NEG-M</strain>
    </source>
</reference>
<dbReference type="GO" id="GO:0008270">
    <property type="term" value="F:zinc ion binding"/>
    <property type="evidence" value="ECO:0007669"/>
    <property type="project" value="InterPro"/>
</dbReference>